<dbReference type="InterPro" id="IPR006070">
    <property type="entry name" value="Sua5-like_dom"/>
</dbReference>
<keyword evidence="7" id="KW-0548">Nucleotidyltransferase</keyword>
<keyword evidence="4" id="KW-0963">Cytoplasm</keyword>
<dbReference type="PANTHER" id="PTHR17490">
    <property type="entry name" value="SUA5"/>
    <property type="match status" value="1"/>
</dbReference>
<dbReference type="EMBL" id="VXOY01000006">
    <property type="protein sequence ID" value="MYE38006.1"/>
    <property type="molecule type" value="Genomic_DNA"/>
</dbReference>
<proteinExistence type="inferred from homology"/>
<evidence type="ECO:0000256" key="9">
    <source>
        <dbReference type="ARBA" id="ARBA00022840"/>
    </source>
</evidence>
<dbReference type="PANTHER" id="PTHR17490:SF16">
    <property type="entry name" value="THREONYLCARBAMOYL-AMP SYNTHASE"/>
    <property type="match status" value="1"/>
</dbReference>
<dbReference type="GO" id="GO:0061710">
    <property type="term" value="F:L-threonylcarbamoyladenylate synthase"/>
    <property type="evidence" value="ECO:0007669"/>
    <property type="project" value="UniProtKB-EC"/>
</dbReference>
<evidence type="ECO:0000256" key="5">
    <source>
        <dbReference type="ARBA" id="ARBA00022679"/>
    </source>
</evidence>
<sequence length="254" mass="28045">MQPISQKCRATLLCEPQYGTIKILWQKYFMSWLQSRVVLRSDTIDSVAERAADFIKKGYAVVFPTDTIYGLGVNALDESAVERFFALKKRPATKPVPVFVKDNAMANDIAFIDSRQEEILRSFLPGPFTFILRARNIVPSRLCAGTGTIGLRIPNHPFCASLLGLLDVPITASSANISGLDATTNVDEIVQQFKEHSTVPEYIVDAGELQSVVPSTVIDITKEKARIVRMSPTTPDMIQKITSLLGELGDVEAR</sequence>
<evidence type="ECO:0000313" key="14">
    <source>
        <dbReference type="Proteomes" id="UP000449092"/>
    </source>
</evidence>
<dbReference type="Proteomes" id="UP000449092">
    <property type="component" value="Unassembled WGS sequence"/>
</dbReference>
<dbReference type="InterPro" id="IPR050156">
    <property type="entry name" value="TC-AMP_synthase_SUA5"/>
</dbReference>
<accession>A0A845DII2</accession>
<dbReference type="PROSITE" id="PS51163">
    <property type="entry name" value="YRDC"/>
    <property type="match status" value="1"/>
</dbReference>
<keyword evidence="9" id="KW-0067">ATP-binding</keyword>
<keyword evidence="5" id="KW-0808">Transferase</keyword>
<dbReference type="Pfam" id="PF01300">
    <property type="entry name" value="Sua5_yciO_yrdC"/>
    <property type="match status" value="1"/>
</dbReference>
<dbReference type="NCBIfam" id="TIGR00057">
    <property type="entry name" value="L-threonylcarbamoyladenylate synthase"/>
    <property type="match status" value="1"/>
</dbReference>
<feature type="domain" description="YrdC-like" evidence="12">
    <location>
        <begin position="45"/>
        <end position="233"/>
    </location>
</feature>
<dbReference type="GO" id="GO:0000049">
    <property type="term" value="F:tRNA binding"/>
    <property type="evidence" value="ECO:0007669"/>
    <property type="project" value="TreeGrafter"/>
</dbReference>
<dbReference type="EC" id="2.7.7.87" evidence="3"/>
<evidence type="ECO:0000256" key="10">
    <source>
        <dbReference type="ARBA" id="ARBA00029774"/>
    </source>
</evidence>
<dbReference type="Gene3D" id="3.90.870.10">
    <property type="entry name" value="DHBP synthase"/>
    <property type="match status" value="1"/>
</dbReference>
<evidence type="ECO:0000256" key="3">
    <source>
        <dbReference type="ARBA" id="ARBA00012584"/>
    </source>
</evidence>
<comment type="catalytic activity">
    <reaction evidence="11">
        <text>L-threonine + hydrogencarbonate + ATP = L-threonylcarbamoyladenylate + diphosphate + H2O</text>
        <dbReference type="Rhea" id="RHEA:36407"/>
        <dbReference type="ChEBI" id="CHEBI:15377"/>
        <dbReference type="ChEBI" id="CHEBI:17544"/>
        <dbReference type="ChEBI" id="CHEBI:30616"/>
        <dbReference type="ChEBI" id="CHEBI:33019"/>
        <dbReference type="ChEBI" id="CHEBI:57926"/>
        <dbReference type="ChEBI" id="CHEBI:73682"/>
        <dbReference type="EC" id="2.7.7.87"/>
    </reaction>
</comment>
<evidence type="ECO:0000259" key="12">
    <source>
        <dbReference type="PROSITE" id="PS51163"/>
    </source>
</evidence>
<comment type="subcellular location">
    <subcellularLocation>
        <location evidence="1">Cytoplasm</location>
    </subcellularLocation>
</comment>
<evidence type="ECO:0000256" key="1">
    <source>
        <dbReference type="ARBA" id="ARBA00004496"/>
    </source>
</evidence>
<gene>
    <name evidence="13" type="ORF">F4X82_00595</name>
</gene>
<dbReference type="InterPro" id="IPR017945">
    <property type="entry name" value="DHBP_synth_RibB-like_a/b_dom"/>
</dbReference>
<dbReference type="GO" id="GO:0008033">
    <property type="term" value="P:tRNA processing"/>
    <property type="evidence" value="ECO:0007669"/>
    <property type="project" value="UniProtKB-KW"/>
</dbReference>
<evidence type="ECO:0000256" key="8">
    <source>
        <dbReference type="ARBA" id="ARBA00022741"/>
    </source>
</evidence>
<organism evidence="13 14">
    <name type="scientific">Candidatus Spechtbacteria bacterium SB0662_bin_43</name>
    <dbReference type="NCBI Taxonomy" id="2604897"/>
    <lineage>
        <taxon>Bacteria</taxon>
        <taxon>Candidatus Spechtiibacteriota</taxon>
    </lineage>
</organism>
<dbReference type="GO" id="GO:0005737">
    <property type="term" value="C:cytoplasm"/>
    <property type="evidence" value="ECO:0007669"/>
    <property type="project" value="UniProtKB-SubCell"/>
</dbReference>
<evidence type="ECO:0000256" key="6">
    <source>
        <dbReference type="ARBA" id="ARBA00022694"/>
    </source>
</evidence>
<keyword evidence="8" id="KW-0547">Nucleotide-binding</keyword>
<dbReference type="AlphaFoldDB" id="A0A845DII2"/>
<evidence type="ECO:0000256" key="11">
    <source>
        <dbReference type="ARBA" id="ARBA00048366"/>
    </source>
</evidence>
<protein>
    <recommendedName>
        <fullName evidence="10">L-threonylcarbamoyladenylate synthase</fullName>
        <ecNumber evidence="3">2.7.7.87</ecNumber>
    </recommendedName>
    <alternativeName>
        <fullName evidence="10">L-threonylcarbamoyladenylate synthase</fullName>
    </alternativeName>
</protein>
<evidence type="ECO:0000313" key="13">
    <source>
        <dbReference type="EMBL" id="MYE38006.1"/>
    </source>
</evidence>
<keyword evidence="6" id="KW-0819">tRNA processing</keyword>
<name>A0A845DII2_9BACT</name>
<comment type="caution">
    <text evidence="13">The sequence shown here is derived from an EMBL/GenBank/DDBJ whole genome shotgun (WGS) entry which is preliminary data.</text>
</comment>
<dbReference type="GO" id="GO:0003725">
    <property type="term" value="F:double-stranded RNA binding"/>
    <property type="evidence" value="ECO:0007669"/>
    <property type="project" value="InterPro"/>
</dbReference>
<dbReference type="GO" id="GO:0006450">
    <property type="term" value="P:regulation of translational fidelity"/>
    <property type="evidence" value="ECO:0007669"/>
    <property type="project" value="TreeGrafter"/>
</dbReference>
<evidence type="ECO:0000256" key="2">
    <source>
        <dbReference type="ARBA" id="ARBA00007663"/>
    </source>
</evidence>
<evidence type="ECO:0000256" key="4">
    <source>
        <dbReference type="ARBA" id="ARBA00022490"/>
    </source>
</evidence>
<evidence type="ECO:0000256" key="7">
    <source>
        <dbReference type="ARBA" id="ARBA00022695"/>
    </source>
</evidence>
<dbReference type="SUPFAM" id="SSF55821">
    <property type="entry name" value="YrdC/RibB"/>
    <property type="match status" value="1"/>
</dbReference>
<comment type="similarity">
    <text evidence="2">Belongs to the SUA5 family.</text>
</comment>
<dbReference type="GO" id="GO:0005524">
    <property type="term" value="F:ATP binding"/>
    <property type="evidence" value="ECO:0007669"/>
    <property type="project" value="UniProtKB-KW"/>
</dbReference>
<reference evidence="13 14" key="1">
    <citation type="submission" date="2019-09" db="EMBL/GenBank/DDBJ databases">
        <title>Characterisation of the sponge microbiome using genome-centric metagenomics.</title>
        <authorList>
            <person name="Engelberts J.P."/>
            <person name="Robbins S.J."/>
            <person name="De Goeij J.M."/>
            <person name="Aranda M."/>
            <person name="Bell S.C."/>
            <person name="Webster N.S."/>
        </authorList>
    </citation>
    <scope>NUCLEOTIDE SEQUENCE [LARGE SCALE GENOMIC DNA]</scope>
    <source>
        <strain evidence="13">SB0662_bin_43</strain>
    </source>
</reference>